<name>A0A512C8G2_9BACT</name>
<dbReference type="Pfam" id="PF16242">
    <property type="entry name" value="Pyrid_ox_like"/>
    <property type="match status" value="1"/>
</dbReference>
<dbReference type="EMBL" id="BJYV01000003">
    <property type="protein sequence ID" value="GEO20504.1"/>
    <property type="molecule type" value="Genomic_DNA"/>
</dbReference>
<dbReference type="InterPro" id="IPR012349">
    <property type="entry name" value="Split_barrel_FMN-bd"/>
</dbReference>
<feature type="domain" description="General stress protein FMN-binding split barrel" evidence="1">
    <location>
        <begin position="10"/>
        <end position="157"/>
    </location>
</feature>
<proteinExistence type="predicted"/>
<reference evidence="2 3" key="1">
    <citation type="submission" date="2019-07" db="EMBL/GenBank/DDBJ databases">
        <title>Whole genome shotgun sequence of Cyclobacterium qasimii NBRC 106168.</title>
        <authorList>
            <person name="Hosoyama A."/>
            <person name="Uohara A."/>
            <person name="Ohji S."/>
            <person name="Ichikawa N."/>
        </authorList>
    </citation>
    <scope>NUCLEOTIDE SEQUENCE [LARGE SCALE GENOMIC DNA]</scope>
    <source>
        <strain evidence="2 3">NBRC 106168</strain>
    </source>
</reference>
<dbReference type="InterPro" id="IPR052917">
    <property type="entry name" value="Stress-Dev_Protein"/>
</dbReference>
<accession>A0A512C8G2</accession>
<keyword evidence="3" id="KW-1185">Reference proteome</keyword>
<evidence type="ECO:0000259" key="1">
    <source>
        <dbReference type="Pfam" id="PF16242"/>
    </source>
</evidence>
<dbReference type="PANTHER" id="PTHR34818">
    <property type="entry name" value="PROTEIN BLI-3"/>
    <property type="match status" value="1"/>
</dbReference>
<dbReference type="AlphaFoldDB" id="A0A512C8G2"/>
<sequence length="170" mass="18970">MSRENLFNEEAIAKLKELAEDIRFAIMGTNLNSIPPHLIPMSTKDVDEDGCVWFLSSSESEHNQNINKDNNIQLIYSKPDQMSFLTVFGQAVIYKGKVVVERYYGSADDAWFDGVDDPNLTAIKVIPKEAQYWDTESGKFISLLKMGIGAITGDKPDLGEHGDLNIPLSN</sequence>
<dbReference type="RefSeq" id="WP_020890192.1">
    <property type="nucleotide sequence ID" value="NZ_BJYV01000003.1"/>
</dbReference>
<comment type="caution">
    <text evidence="2">The sequence shown here is derived from an EMBL/GenBank/DDBJ whole genome shotgun (WGS) entry which is preliminary data.</text>
</comment>
<evidence type="ECO:0000313" key="3">
    <source>
        <dbReference type="Proteomes" id="UP000321301"/>
    </source>
</evidence>
<organism evidence="2 3">
    <name type="scientific">Cyclobacterium qasimii</name>
    <dbReference type="NCBI Taxonomy" id="1350429"/>
    <lineage>
        <taxon>Bacteria</taxon>
        <taxon>Pseudomonadati</taxon>
        <taxon>Bacteroidota</taxon>
        <taxon>Cytophagia</taxon>
        <taxon>Cytophagales</taxon>
        <taxon>Cyclobacteriaceae</taxon>
        <taxon>Cyclobacterium</taxon>
    </lineage>
</organism>
<gene>
    <name evidence="2" type="ORF">CQA01_10380</name>
</gene>
<evidence type="ECO:0000313" key="2">
    <source>
        <dbReference type="EMBL" id="GEO20504.1"/>
    </source>
</evidence>
<dbReference type="SUPFAM" id="SSF50475">
    <property type="entry name" value="FMN-binding split barrel"/>
    <property type="match status" value="1"/>
</dbReference>
<dbReference type="PANTHER" id="PTHR34818:SF1">
    <property type="entry name" value="PROTEIN BLI-3"/>
    <property type="match status" value="1"/>
</dbReference>
<dbReference type="InterPro" id="IPR038725">
    <property type="entry name" value="YdaG_split_barrel_FMN-bd"/>
</dbReference>
<protein>
    <recommendedName>
        <fullName evidence="1">General stress protein FMN-binding split barrel domain-containing protein</fullName>
    </recommendedName>
</protein>
<dbReference type="Proteomes" id="UP000321301">
    <property type="component" value="Unassembled WGS sequence"/>
</dbReference>
<dbReference type="Gene3D" id="2.30.110.10">
    <property type="entry name" value="Electron Transport, Fmn-binding Protein, Chain A"/>
    <property type="match status" value="1"/>
</dbReference>